<evidence type="ECO:0008006" key="3">
    <source>
        <dbReference type="Google" id="ProtNLM"/>
    </source>
</evidence>
<comment type="caution">
    <text evidence="1">The sequence shown here is derived from an EMBL/GenBank/DDBJ whole genome shotgun (WGS) entry which is preliminary data.</text>
</comment>
<gene>
    <name evidence="1" type="ORF">OCOJLMKI_4132</name>
</gene>
<keyword evidence="2" id="KW-1185">Reference proteome</keyword>
<evidence type="ECO:0000313" key="2">
    <source>
        <dbReference type="Proteomes" id="UP001055125"/>
    </source>
</evidence>
<evidence type="ECO:0000313" key="1">
    <source>
        <dbReference type="EMBL" id="GJD96905.1"/>
    </source>
</evidence>
<dbReference type="RefSeq" id="WP_238245998.1">
    <property type="nucleotide sequence ID" value="NZ_BPQP01000072.1"/>
</dbReference>
<organism evidence="1 2">
    <name type="scientific">Methylobacterium iners</name>
    <dbReference type="NCBI Taxonomy" id="418707"/>
    <lineage>
        <taxon>Bacteria</taxon>
        <taxon>Pseudomonadati</taxon>
        <taxon>Pseudomonadota</taxon>
        <taxon>Alphaproteobacteria</taxon>
        <taxon>Hyphomicrobiales</taxon>
        <taxon>Methylobacteriaceae</taxon>
        <taxon>Methylobacterium</taxon>
    </lineage>
</organism>
<sequence length="108" mass="11967">MAPIEASVNIPAEAQMSAQRMSRRELTKAGSMMGADSVRFIDDTLPEGATKAFAEKAVDLFLTAMEQQAAIYLEDGVPPKWVREFKSAFLRTMRAEFLALQRAAAQRN</sequence>
<accession>A0ABQ4S1B7</accession>
<reference evidence="1" key="2">
    <citation type="submission" date="2021-08" db="EMBL/GenBank/DDBJ databases">
        <authorList>
            <person name="Tani A."/>
            <person name="Ola A."/>
            <person name="Ogura Y."/>
            <person name="Katsura K."/>
            <person name="Hayashi T."/>
        </authorList>
    </citation>
    <scope>NUCLEOTIDE SEQUENCE</scope>
    <source>
        <strain evidence="1">DSM 19015</strain>
    </source>
</reference>
<proteinExistence type="predicted"/>
<dbReference type="EMBL" id="BPQP01000072">
    <property type="protein sequence ID" value="GJD96905.1"/>
    <property type="molecule type" value="Genomic_DNA"/>
</dbReference>
<protein>
    <recommendedName>
        <fullName evidence="3">Phasin domain-containing protein</fullName>
    </recommendedName>
</protein>
<dbReference type="Proteomes" id="UP001055125">
    <property type="component" value="Unassembled WGS sequence"/>
</dbReference>
<name>A0ABQ4S1B7_9HYPH</name>
<reference evidence="1" key="1">
    <citation type="journal article" date="2021" name="Front. Microbiol.">
        <title>Comprehensive Comparative Genomics and Phenotyping of Methylobacterium Species.</title>
        <authorList>
            <person name="Alessa O."/>
            <person name="Ogura Y."/>
            <person name="Fujitani Y."/>
            <person name="Takami H."/>
            <person name="Hayashi T."/>
            <person name="Sahin N."/>
            <person name="Tani A."/>
        </authorList>
    </citation>
    <scope>NUCLEOTIDE SEQUENCE</scope>
    <source>
        <strain evidence="1">DSM 19015</strain>
    </source>
</reference>